<gene>
    <name evidence="2" type="ORF">J2753_001191</name>
</gene>
<sequence>MSDNGGNDRRRDIEGRINTLGTGPNSATGRGTNRGRRSRDAAADTEADEGDVDSGLGSDGEETGSVKTDADALADDAPDADDESEADADEADDEAEEADASEDDSEDESADDGPAETRAEDVDERSSLEIEMDRFVRAFAARRADKIGEDSLDDYIVGSVKGYLAGLLGGDVESPGTLERTVEVEADDIFGGLLGAVADEEQDQGDVVVAAVAEAYDVPEADSLVVAGLRDHEALLNGVVANNSNSLSDVSEVVQAAVETRLIEERAD</sequence>
<evidence type="ECO:0000313" key="3">
    <source>
        <dbReference type="Proteomes" id="UP000823736"/>
    </source>
</evidence>
<protein>
    <submittedName>
        <fullName evidence="2">Uncharacterized protein</fullName>
    </submittedName>
</protein>
<evidence type="ECO:0000313" key="2">
    <source>
        <dbReference type="EMBL" id="MBP1986697.1"/>
    </source>
</evidence>
<dbReference type="RefSeq" id="WP_209490984.1">
    <property type="nucleotide sequence ID" value="NZ_JAGGLC010000002.1"/>
</dbReference>
<organism evidence="2 3">
    <name type="scientific">Halolamina salifodinae</name>
    <dbReference type="NCBI Taxonomy" id="1202767"/>
    <lineage>
        <taxon>Archaea</taxon>
        <taxon>Methanobacteriati</taxon>
        <taxon>Methanobacteriota</taxon>
        <taxon>Stenosarchaea group</taxon>
        <taxon>Halobacteria</taxon>
        <taxon>Halobacteriales</taxon>
        <taxon>Haloferacaceae</taxon>
    </lineage>
</organism>
<dbReference type="OrthoDB" id="313506at2157"/>
<evidence type="ECO:0000256" key="1">
    <source>
        <dbReference type="SAM" id="MobiDB-lite"/>
    </source>
</evidence>
<reference evidence="2" key="1">
    <citation type="submission" date="2021-03" db="EMBL/GenBank/DDBJ databases">
        <title>Genomic Encyclopedia of Type Strains, Phase IV (KMG-IV): sequencing the most valuable type-strain genomes for metagenomic binning, comparative biology and taxonomic classification.</title>
        <authorList>
            <person name="Goeker M."/>
        </authorList>
    </citation>
    <scope>NUCLEOTIDE SEQUENCE</scope>
    <source>
        <strain evidence="2">DSM 26232</strain>
    </source>
</reference>
<feature type="compositionally biased region" description="Basic and acidic residues" evidence="1">
    <location>
        <begin position="1"/>
        <end position="15"/>
    </location>
</feature>
<feature type="region of interest" description="Disordered" evidence="1">
    <location>
        <begin position="1"/>
        <end position="127"/>
    </location>
</feature>
<keyword evidence="3" id="KW-1185">Reference proteome</keyword>
<feature type="compositionally biased region" description="Acidic residues" evidence="1">
    <location>
        <begin position="43"/>
        <end position="52"/>
    </location>
</feature>
<name>A0A8T4GUI0_9EURY</name>
<accession>A0A8T4GUI0</accession>
<comment type="caution">
    <text evidence="2">The sequence shown here is derived from an EMBL/GenBank/DDBJ whole genome shotgun (WGS) entry which is preliminary data.</text>
</comment>
<dbReference type="EMBL" id="JAGGLC010000002">
    <property type="protein sequence ID" value="MBP1986697.1"/>
    <property type="molecule type" value="Genomic_DNA"/>
</dbReference>
<proteinExistence type="predicted"/>
<feature type="compositionally biased region" description="Acidic residues" evidence="1">
    <location>
        <begin position="72"/>
        <end position="114"/>
    </location>
</feature>
<dbReference type="Proteomes" id="UP000823736">
    <property type="component" value="Unassembled WGS sequence"/>
</dbReference>
<feature type="compositionally biased region" description="Basic and acidic residues" evidence="1">
    <location>
        <begin position="115"/>
        <end position="127"/>
    </location>
</feature>
<dbReference type="AlphaFoldDB" id="A0A8T4GUI0"/>